<dbReference type="SUPFAM" id="SSF53098">
    <property type="entry name" value="Ribonuclease H-like"/>
    <property type="match status" value="1"/>
</dbReference>
<dbReference type="InterPro" id="IPR012337">
    <property type="entry name" value="RNaseH-like_sf"/>
</dbReference>
<evidence type="ECO:0000256" key="2">
    <source>
        <dbReference type="ARBA" id="ARBA00023242"/>
    </source>
</evidence>
<dbReference type="PANTHER" id="PTHR12124">
    <property type="entry name" value="POLYMYOSITIS/SCLERODERMA AUTOANTIGEN-RELATED"/>
    <property type="match status" value="1"/>
</dbReference>
<dbReference type="InterPro" id="IPR045092">
    <property type="entry name" value="Rrp6-like"/>
</dbReference>
<feature type="domain" description="HRDC" evidence="3">
    <location>
        <begin position="300"/>
        <end position="380"/>
    </location>
</feature>
<reference evidence="4 5" key="1">
    <citation type="submission" date="2024-08" db="EMBL/GenBank/DDBJ databases">
        <authorList>
            <person name="Cucini C."/>
            <person name="Frati F."/>
        </authorList>
    </citation>
    <scope>NUCLEOTIDE SEQUENCE [LARGE SCALE GENOMIC DNA]</scope>
</reference>
<dbReference type="InterPro" id="IPR010997">
    <property type="entry name" value="HRDC-like_sf"/>
</dbReference>
<dbReference type="InterPro" id="IPR044876">
    <property type="entry name" value="HRDC_dom_sf"/>
</dbReference>
<name>A0ABP1RT27_9HEXA</name>
<organism evidence="4 5">
    <name type="scientific">Orchesella dallaii</name>
    <dbReference type="NCBI Taxonomy" id="48710"/>
    <lineage>
        <taxon>Eukaryota</taxon>
        <taxon>Metazoa</taxon>
        <taxon>Ecdysozoa</taxon>
        <taxon>Arthropoda</taxon>
        <taxon>Hexapoda</taxon>
        <taxon>Collembola</taxon>
        <taxon>Entomobryomorpha</taxon>
        <taxon>Entomobryoidea</taxon>
        <taxon>Orchesellidae</taxon>
        <taxon>Orchesellinae</taxon>
        <taxon>Orchesella</taxon>
    </lineage>
</organism>
<gene>
    <name evidence="4" type="ORF">ODALV1_LOCUS25790</name>
</gene>
<dbReference type="Pfam" id="PF01612">
    <property type="entry name" value="DNA_pol_A_exo1"/>
    <property type="match status" value="1"/>
</dbReference>
<evidence type="ECO:0000259" key="3">
    <source>
        <dbReference type="PROSITE" id="PS50967"/>
    </source>
</evidence>
<dbReference type="SUPFAM" id="SSF47819">
    <property type="entry name" value="HRDC-like"/>
    <property type="match status" value="1"/>
</dbReference>
<dbReference type="InterPro" id="IPR036397">
    <property type="entry name" value="RNaseH_sf"/>
</dbReference>
<dbReference type="Gene3D" id="1.10.150.80">
    <property type="entry name" value="HRDC domain"/>
    <property type="match status" value="1"/>
</dbReference>
<dbReference type="Proteomes" id="UP001642540">
    <property type="component" value="Unassembled WGS sequence"/>
</dbReference>
<comment type="subcellular location">
    <subcellularLocation>
        <location evidence="1">Nucleus</location>
    </subcellularLocation>
</comment>
<dbReference type="InterPro" id="IPR002562">
    <property type="entry name" value="3'-5'_exonuclease_dom"/>
</dbReference>
<dbReference type="InterPro" id="IPR002121">
    <property type="entry name" value="HRDC_dom"/>
</dbReference>
<evidence type="ECO:0000313" key="5">
    <source>
        <dbReference type="Proteomes" id="UP001642540"/>
    </source>
</evidence>
<keyword evidence="5" id="KW-1185">Reference proteome</keyword>
<evidence type="ECO:0000313" key="4">
    <source>
        <dbReference type="EMBL" id="CAL8135014.1"/>
    </source>
</evidence>
<evidence type="ECO:0000256" key="1">
    <source>
        <dbReference type="ARBA" id="ARBA00004123"/>
    </source>
</evidence>
<dbReference type="SMART" id="SM00474">
    <property type="entry name" value="35EXOc"/>
    <property type="match status" value="1"/>
</dbReference>
<proteinExistence type="predicted"/>
<protein>
    <recommendedName>
        <fullName evidence="3">HRDC domain-containing protein</fullName>
    </recommendedName>
</protein>
<accession>A0ABP1RT27</accession>
<dbReference type="PANTHER" id="PTHR12124:SF47">
    <property type="entry name" value="EXOSOME COMPONENT 10"/>
    <property type="match status" value="1"/>
</dbReference>
<dbReference type="PROSITE" id="PS50967">
    <property type="entry name" value="HRDC"/>
    <property type="match status" value="1"/>
</dbReference>
<keyword evidence="2" id="KW-0539">Nucleus</keyword>
<comment type="caution">
    <text evidence="4">The sequence shown here is derived from an EMBL/GenBank/DDBJ whole genome shotgun (WGS) entry which is preliminary data.</text>
</comment>
<dbReference type="EMBL" id="CAXLJM020000107">
    <property type="protein sequence ID" value="CAL8135014.1"/>
    <property type="molecule type" value="Genomic_DNA"/>
</dbReference>
<sequence length="543" mass="63952">MPSNKAKEKSREYWKARNAFSRLDLTVLELDDEALKKRIELNSQAVFQVPEHPHRSKIPVWTLSADQLAPEILSKAKSFCLIETQKMLEFTIDHLKDQKEFAFDIELDNTYSFYDLTSFIQITTTSYNFVIDTIKLFNHVPLLADVLLDQSILKIVFGTQDVLSLQRDFGLRIFPVIDFQNVYKISNAITTEPSLKQVVKDYLDIEIQKQFQTFIWRMRPVPADALLYAQRDAEYLLEAWEVFKSKQKDFFTQNPLTYWHHRQLMLQAYTFPKGHEFRWYFNKAWEQLRSSAELIESFTLYTDMPIFKELHNWRIITGKQRNRSLNYYMSNLDVLKVAILKPKTINDLHECAQKTRELNSDTKETVLSIISRQNNTQHKRIVEESPDPINIQLDEPEIPPAAVANDDAEVLMEVEISEAENKEESNNKDKVDVEQVYTCQTCARGQKCNLCKKQGPDNPFSVIAYDYWTDTRYNMMDYMNGKVKDRTLQNYFKKHLKRLNRVCANDHLVNQGLQPVRFKTNRGVKARLKAAQFRNTFRNTRRF</sequence>
<dbReference type="Gene3D" id="3.30.420.10">
    <property type="entry name" value="Ribonuclease H-like superfamily/Ribonuclease H"/>
    <property type="match status" value="1"/>
</dbReference>